<feature type="domain" description="Reverse transcriptase" evidence="2">
    <location>
        <begin position="52"/>
        <end position="376"/>
    </location>
</feature>
<dbReference type="Proteomes" id="UP000076088">
    <property type="component" value="Plasmid unnamed2"/>
</dbReference>
<dbReference type="InterPro" id="IPR051083">
    <property type="entry name" value="GrpII_Intron_Splice-Mob/Def"/>
</dbReference>
<dbReference type="CDD" id="cd01646">
    <property type="entry name" value="RT_Bac_retron_I"/>
    <property type="match status" value="1"/>
</dbReference>
<sequence>MQRLFPSLDLVTQEYVLVQAWKKSASYIRHHNWFSDTLELDRAAANLPEFLTQLSEKLRSGAYETSALKLVPAPKSQRWYVDSKGRWQPQKTGGAKIRPLAHVSLPDQVAATAVLLCLSERVETIQGDPRCDYRSAAGRRSVMSYGNRLFCDPMVTGDLMVHRWGSSKLYRAFFQDYRIFLNRPETVAASLIDEDQSVLIVQTDLKQFYDRVTPEALHAKIRQLQQPGDDEAFFDLAETILDWGWSDPDRKQVFRYKQRAGIPQFERIALPQGLVAAGFFSNIVMLDFDRAVLSALGREIVPGVWLRDACRYVDDIRLTISTAAGVTPAEAQERVIEWLGVLLDRYSAGLEVAPEKTATASFGGEERPLVRQSRKMERIQSAISGGFDASGGEEVIQAIEALVRSQASLHGSADASRPVALKAVPDVKDETIGRFAAGRFRTTFRSLRPLLDDRPFKDSVDVGEETFRRTRLSQAELDDDAHAFALMLIERWITDPSNVRLLRIALDLWPSPQILSEILKLFEPYLAGDIGAFELRRIVYYCLAEVLRAGATETGFIEDPECLPDNVNLQGYRQMLLKCAVRIVVGGASNAPWYVVQQALLFITVHDPALASPPRLPRSNVTYWRMITFLQGNHAKLADREFAITAVVARRSFLSKERAIDLIRMSLTPGRLSEIAARDIEFARDLYRAVGHEVIVAPGIAEDLGIVAWSSGPGMQSLQQYVHDQGPINALRNELGVLSFAEKFLEEAKRGNIPSVVTPSTIQVSLEGVGNYAAVKAVTIRSAETAKTYKSIYSAAS</sequence>
<dbReference type="PROSITE" id="PS50878">
    <property type="entry name" value="RT_POL"/>
    <property type="match status" value="1"/>
</dbReference>
<evidence type="ECO:0000256" key="1">
    <source>
        <dbReference type="ARBA" id="ARBA00034120"/>
    </source>
</evidence>
<keyword evidence="3" id="KW-0614">Plasmid</keyword>
<dbReference type="PANTHER" id="PTHR34047">
    <property type="entry name" value="NUCLEAR INTRON MATURASE 1, MITOCHONDRIAL-RELATED"/>
    <property type="match status" value="1"/>
</dbReference>
<evidence type="ECO:0000313" key="4">
    <source>
        <dbReference type="Proteomes" id="UP000076088"/>
    </source>
</evidence>
<dbReference type="AlphaFoldDB" id="A0AAC9B015"/>
<dbReference type="EMBL" id="CP013346">
    <property type="protein sequence ID" value="AMU92874.1"/>
    <property type="molecule type" value="Genomic_DNA"/>
</dbReference>
<accession>A0AAC9B015</accession>
<reference evidence="4" key="1">
    <citation type="submission" date="2015-11" db="EMBL/GenBank/DDBJ databases">
        <title>Complete genome sequence of a polyethylene-glycol degrader Sphingopyxis macrogoltabida 203N (NBRC 111659).</title>
        <authorList>
            <person name="Yoshiyuki O."/>
            <person name="Shouta N."/>
            <person name="Nagata Y."/>
            <person name="Numata M."/>
            <person name="Tsuchikane K."/>
            <person name="Hosoyama A."/>
            <person name="Yamazoe A."/>
            <person name="Tsuda M."/>
            <person name="Fujita N."/>
            <person name="Kawai F."/>
        </authorList>
    </citation>
    <scope>NUCLEOTIDE SEQUENCE [LARGE SCALE GENOMIC DNA]</scope>
    <source>
        <strain evidence="4">203N</strain>
        <plasmid evidence="4">unnamed2</plasmid>
    </source>
</reference>
<organism evidence="3 4">
    <name type="scientific">Sphingopyxis macrogoltabida</name>
    <name type="common">Sphingomonas macrogoltabidus</name>
    <dbReference type="NCBI Taxonomy" id="33050"/>
    <lineage>
        <taxon>Bacteria</taxon>
        <taxon>Pseudomonadati</taxon>
        <taxon>Pseudomonadota</taxon>
        <taxon>Alphaproteobacteria</taxon>
        <taxon>Sphingomonadales</taxon>
        <taxon>Sphingomonadaceae</taxon>
        <taxon>Sphingopyxis</taxon>
    </lineage>
</organism>
<dbReference type="Pfam" id="PF00078">
    <property type="entry name" value="RVT_1"/>
    <property type="match status" value="1"/>
</dbReference>
<dbReference type="InterPro" id="IPR000477">
    <property type="entry name" value="RT_dom"/>
</dbReference>
<dbReference type="PANTHER" id="PTHR34047:SF8">
    <property type="entry name" value="PROTEIN YKFC"/>
    <property type="match status" value="1"/>
</dbReference>
<dbReference type="RefSeq" id="WP_054735480.1">
    <property type="nucleotide sequence ID" value="NZ_CP009431.1"/>
</dbReference>
<comment type="similarity">
    <text evidence="1">Belongs to the bacterial reverse transcriptase family.</text>
</comment>
<gene>
    <name evidence="3" type="ORF">ATM17_40055</name>
</gene>
<name>A0AAC9B015_SPHMC</name>
<keyword evidence="4" id="KW-1185">Reference proteome</keyword>
<evidence type="ECO:0000259" key="2">
    <source>
        <dbReference type="PROSITE" id="PS50878"/>
    </source>
</evidence>
<protein>
    <recommendedName>
        <fullName evidence="2">Reverse transcriptase domain-containing protein</fullName>
    </recommendedName>
</protein>
<dbReference type="KEGG" id="smaz:LH19_28055"/>
<evidence type="ECO:0000313" key="3">
    <source>
        <dbReference type="EMBL" id="AMU92874.1"/>
    </source>
</evidence>
<proteinExistence type="inferred from homology"/>
<geneLocation type="plasmid" evidence="3 4">
    <name>unnamed2</name>
</geneLocation>
<reference evidence="3 4" key="2">
    <citation type="journal article" date="2016" name="Genome Announc.">
        <title>Complete Genome Sequence of Sphingopyxis macrogoltabida Strain 203N (NBRC 111659), a Polyethylene Glycol Degrader.</title>
        <authorList>
            <person name="Ohtsubo Y."/>
            <person name="Nonoyama S."/>
            <person name="Nagata Y."/>
            <person name="Numata M."/>
            <person name="Tsuchikane K."/>
            <person name="Hosoyama A."/>
            <person name="Yamazoe A."/>
            <person name="Tsuda M."/>
            <person name="Fujita N."/>
            <person name="Kawai F."/>
        </authorList>
    </citation>
    <scope>NUCLEOTIDE SEQUENCE [LARGE SCALE GENOMIC DNA]</scope>
    <source>
        <strain evidence="3 4">203N</strain>
    </source>
</reference>